<evidence type="ECO:0000313" key="1">
    <source>
        <dbReference type="EMBL" id="KAJ4704641.1"/>
    </source>
</evidence>
<evidence type="ECO:0000313" key="2">
    <source>
        <dbReference type="Proteomes" id="UP001164539"/>
    </source>
</evidence>
<accession>A0ACC1WZT5</accession>
<organism evidence="1 2">
    <name type="scientific">Melia azedarach</name>
    <name type="common">Chinaberry tree</name>
    <dbReference type="NCBI Taxonomy" id="155640"/>
    <lineage>
        <taxon>Eukaryota</taxon>
        <taxon>Viridiplantae</taxon>
        <taxon>Streptophyta</taxon>
        <taxon>Embryophyta</taxon>
        <taxon>Tracheophyta</taxon>
        <taxon>Spermatophyta</taxon>
        <taxon>Magnoliopsida</taxon>
        <taxon>eudicotyledons</taxon>
        <taxon>Gunneridae</taxon>
        <taxon>Pentapetalae</taxon>
        <taxon>rosids</taxon>
        <taxon>malvids</taxon>
        <taxon>Sapindales</taxon>
        <taxon>Meliaceae</taxon>
        <taxon>Melia</taxon>
    </lineage>
</organism>
<dbReference type="Proteomes" id="UP001164539">
    <property type="component" value="Chromosome 12"/>
</dbReference>
<dbReference type="EMBL" id="CM051405">
    <property type="protein sequence ID" value="KAJ4704641.1"/>
    <property type="molecule type" value="Genomic_DNA"/>
</dbReference>
<reference evidence="1 2" key="1">
    <citation type="journal article" date="2023" name="Science">
        <title>Complex scaffold remodeling in plant triterpene biosynthesis.</title>
        <authorList>
            <person name="De La Pena R."/>
            <person name="Hodgson H."/>
            <person name="Liu J.C."/>
            <person name="Stephenson M.J."/>
            <person name="Martin A.C."/>
            <person name="Owen C."/>
            <person name="Harkess A."/>
            <person name="Leebens-Mack J."/>
            <person name="Jimenez L.E."/>
            <person name="Osbourn A."/>
            <person name="Sattely E.S."/>
        </authorList>
    </citation>
    <scope>NUCLEOTIDE SEQUENCE [LARGE SCALE GENOMIC DNA]</scope>
    <source>
        <strain evidence="2">cv. JPN11</strain>
        <tissue evidence="1">Leaf</tissue>
    </source>
</reference>
<name>A0ACC1WZT5_MELAZ</name>
<comment type="caution">
    <text evidence="1">The sequence shown here is derived from an EMBL/GenBank/DDBJ whole genome shotgun (WGS) entry which is preliminary data.</text>
</comment>
<gene>
    <name evidence="1" type="ORF">OWV82_021523</name>
</gene>
<proteinExistence type="predicted"/>
<keyword evidence="2" id="KW-1185">Reference proteome</keyword>
<sequence>MDSYSEETVVENVDAPTYVPSIPVPNVQELVRKDPVHVPERYVRNQEDRTQVNEIPHLSSEIPVVDLSLLSTGDVKELNKLDLACKDWGFFQVVNHRVPKEVLQNMKNATTEFFELPLEEKNKYAMPSDDIQGYGHAYVVSEEQTLDWSDALILVVYPTQYRKFKFWPSIPEGYTEIIDTYSKGVKNVGKELLRSISTIMGMDKDAFLGLHNELQALRMNYYPACYRPDHVLGISPHSDTSTITILMQEDQINGLQIKHNGGWVPVNPVPDALVVNVGDVIEILSNGKYKSIEHRAVTNENKARISYASFICPLDHVEVEPLDHLLDSQSPNKMYKKVRYGDYLRSSMKRRMEGKAHTEMAKVEI</sequence>
<protein>
    <submittedName>
        <fullName evidence="1">2-oxoglutarate (2OG) and Fe(II)-dependent oxygenase superfamily protein</fullName>
    </submittedName>
</protein>